<evidence type="ECO:0000256" key="2">
    <source>
        <dbReference type="ARBA" id="ARBA00009431"/>
    </source>
</evidence>
<sequence>VSNIIYLDSPAGTGFSYSKNISDYKTGDIKTASDTHNFLLKWFKLYPEFLANPLFIVGESYAGVFVPTLADKIVQGIEAGIKPKLNFKGYMVGNPVTDDVFDGNALVPFAHGMGLISDQIFEALKKVNVYDILEPCYHGGEKEEIRKQNSKLPLSFRQLGKTDRPMAVRKRIYGRAWPYKVSVKDGIVPTWPQLTSNNIYAPCIDDEVSVIWLNNRKVRKAIHTVEESVVKEWVLCTGEEVTYIHDTGSMIPYHKKLTSKGYRALVYR</sequence>
<comment type="similarity">
    <text evidence="2 4">Belongs to the peptidase S10 family.</text>
</comment>
<feature type="non-terminal residue" evidence="5">
    <location>
        <position position="1"/>
    </location>
</feature>
<dbReference type="SUPFAM" id="SSF53474">
    <property type="entry name" value="alpha/beta-Hydrolases"/>
    <property type="match status" value="1"/>
</dbReference>
<dbReference type="Gene3D" id="3.40.50.1820">
    <property type="entry name" value="alpha/beta hydrolase"/>
    <property type="match status" value="1"/>
</dbReference>
<dbReference type="GO" id="GO:0019748">
    <property type="term" value="P:secondary metabolic process"/>
    <property type="evidence" value="ECO:0007669"/>
    <property type="project" value="TreeGrafter"/>
</dbReference>
<dbReference type="GO" id="GO:0004185">
    <property type="term" value="F:serine-type carboxypeptidase activity"/>
    <property type="evidence" value="ECO:0007669"/>
    <property type="project" value="UniProtKB-UniRule"/>
</dbReference>
<dbReference type="PRINTS" id="PR00724">
    <property type="entry name" value="CRBOXYPTASEC"/>
</dbReference>
<evidence type="ECO:0000313" key="6">
    <source>
        <dbReference type="Proteomes" id="UP000242715"/>
    </source>
</evidence>
<evidence type="ECO:0000256" key="4">
    <source>
        <dbReference type="RuleBase" id="RU361156"/>
    </source>
</evidence>
<dbReference type="GO" id="GO:0016747">
    <property type="term" value="F:acyltransferase activity, transferring groups other than amino-acyl groups"/>
    <property type="evidence" value="ECO:0007669"/>
    <property type="project" value="TreeGrafter"/>
</dbReference>
<reference evidence="6" key="1">
    <citation type="journal article" date="2017" name="Front. Plant Sci.">
        <title>Climate Clever Clovers: New Paradigm to Reduce the Environmental Footprint of Ruminants by Breeding Low Methanogenic Forages Utilizing Haplotype Variation.</title>
        <authorList>
            <person name="Kaur P."/>
            <person name="Appels R."/>
            <person name="Bayer P.E."/>
            <person name="Keeble-Gagnere G."/>
            <person name="Wang J."/>
            <person name="Hirakawa H."/>
            <person name="Shirasawa K."/>
            <person name="Vercoe P."/>
            <person name="Stefanova K."/>
            <person name="Durmic Z."/>
            <person name="Nichols P."/>
            <person name="Revell C."/>
            <person name="Isobe S.N."/>
            <person name="Edwards D."/>
            <person name="Erskine W."/>
        </authorList>
    </citation>
    <scope>NUCLEOTIDE SEQUENCE [LARGE SCALE GENOMIC DNA]</scope>
    <source>
        <strain evidence="6">cv. Daliak</strain>
    </source>
</reference>
<dbReference type="Pfam" id="PF00450">
    <property type="entry name" value="Peptidase_S10"/>
    <property type="match status" value="1"/>
</dbReference>
<keyword evidence="4" id="KW-0378">Hydrolase</keyword>
<accession>A0A2Z6NIR6</accession>
<dbReference type="PROSITE" id="PS00131">
    <property type="entry name" value="CARBOXYPEPT_SER_SER"/>
    <property type="match status" value="1"/>
</dbReference>
<keyword evidence="4" id="KW-0121">Carboxypeptidase</keyword>
<dbReference type="GO" id="GO:0006508">
    <property type="term" value="P:proteolysis"/>
    <property type="evidence" value="ECO:0007669"/>
    <property type="project" value="UniProtKB-KW"/>
</dbReference>
<organism evidence="5 6">
    <name type="scientific">Trifolium subterraneum</name>
    <name type="common">Subterranean clover</name>
    <dbReference type="NCBI Taxonomy" id="3900"/>
    <lineage>
        <taxon>Eukaryota</taxon>
        <taxon>Viridiplantae</taxon>
        <taxon>Streptophyta</taxon>
        <taxon>Embryophyta</taxon>
        <taxon>Tracheophyta</taxon>
        <taxon>Spermatophyta</taxon>
        <taxon>Magnoliopsida</taxon>
        <taxon>eudicotyledons</taxon>
        <taxon>Gunneridae</taxon>
        <taxon>Pentapetalae</taxon>
        <taxon>rosids</taxon>
        <taxon>fabids</taxon>
        <taxon>Fabales</taxon>
        <taxon>Fabaceae</taxon>
        <taxon>Papilionoideae</taxon>
        <taxon>50 kb inversion clade</taxon>
        <taxon>NPAAA clade</taxon>
        <taxon>Hologalegina</taxon>
        <taxon>IRL clade</taxon>
        <taxon>Trifolieae</taxon>
        <taxon>Trifolium</taxon>
    </lineage>
</organism>
<protein>
    <recommendedName>
        <fullName evidence="4">Carboxypeptidase</fullName>
        <ecNumber evidence="4">3.4.16.-</ecNumber>
    </recommendedName>
</protein>
<dbReference type="GO" id="GO:0005576">
    <property type="term" value="C:extracellular region"/>
    <property type="evidence" value="ECO:0007669"/>
    <property type="project" value="UniProtKB-SubCell"/>
</dbReference>
<evidence type="ECO:0000256" key="3">
    <source>
        <dbReference type="ARBA" id="ARBA00022525"/>
    </source>
</evidence>
<dbReference type="InterPro" id="IPR001563">
    <property type="entry name" value="Peptidase_S10"/>
</dbReference>
<dbReference type="OrthoDB" id="443318at2759"/>
<name>A0A2Z6NIR6_TRISU</name>
<dbReference type="EC" id="3.4.16.-" evidence="4"/>
<gene>
    <name evidence="5" type="ORF">TSUD_164670</name>
</gene>
<dbReference type="InterPro" id="IPR029058">
    <property type="entry name" value="AB_hydrolase_fold"/>
</dbReference>
<dbReference type="PANTHER" id="PTHR11802:SF254">
    <property type="entry name" value="SERINE CARBOXYPEPTIDASE-LIKE 20"/>
    <property type="match status" value="1"/>
</dbReference>
<keyword evidence="3" id="KW-0964">Secreted</keyword>
<keyword evidence="4" id="KW-0645">Protease</keyword>
<keyword evidence="6" id="KW-1185">Reference proteome</keyword>
<evidence type="ECO:0000313" key="5">
    <source>
        <dbReference type="EMBL" id="GAU29617.1"/>
    </source>
</evidence>
<dbReference type="PANTHER" id="PTHR11802">
    <property type="entry name" value="SERINE PROTEASE FAMILY S10 SERINE CARBOXYPEPTIDASE"/>
    <property type="match status" value="1"/>
</dbReference>
<dbReference type="EMBL" id="DF973401">
    <property type="protein sequence ID" value="GAU29617.1"/>
    <property type="molecule type" value="Genomic_DNA"/>
</dbReference>
<dbReference type="AlphaFoldDB" id="A0A2Z6NIR6"/>
<dbReference type="InterPro" id="IPR018202">
    <property type="entry name" value="Ser_caboxypep_ser_AS"/>
</dbReference>
<dbReference type="Proteomes" id="UP000242715">
    <property type="component" value="Unassembled WGS sequence"/>
</dbReference>
<comment type="subcellular location">
    <subcellularLocation>
        <location evidence="1">Secreted</location>
    </subcellularLocation>
</comment>
<evidence type="ECO:0000256" key="1">
    <source>
        <dbReference type="ARBA" id="ARBA00004613"/>
    </source>
</evidence>
<proteinExistence type="inferred from homology"/>